<name>A0A4V2ET00_9PSEU</name>
<organism evidence="3 4">
    <name type="scientific">Herbihabitans rhizosphaerae</name>
    <dbReference type="NCBI Taxonomy" id="1872711"/>
    <lineage>
        <taxon>Bacteria</taxon>
        <taxon>Bacillati</taxon>
        <taxon>Actinomycetota</taxon>
        <taxon>Actinomycetes</taxon>
        <taxon>Pseudonocardiales</taxon>
        <taxon>Pseudonocardiaceae</taxon>
        <taxon>Herbihabitans</taxon>
    </lineage>
</organism>
<gene>
    <name evidence="3" type="ORF">EV193_104560</name>
</gene>
<evidence type="ECO:0000256" key="2">
    <source>
        <dbReference type="SAM" id="Phobius"/>
    </source>
</evidence>
<feature type="region of interest" description="Disordered" evidence="1">
    <location>
        <begin position="20"/>
        <end position="42"/>
    </location>
</feature>
<proteinExistence type="predicted"/>
<evidence type="ECO:0000256" key="1">
    <source>
        <dbReference type="SAM" id="MobiDB-lite"/>
    </source>
</evidence>
<keyword evidence="2" id="KW-0812">Transmembrane</keyword>
<evidence type="ECO:0000313" key="4">
    <source>
        <dbReference type="Proteomes" id="UP000294257"/>
    </source>
</evidence>
<comment type="caution">
    <text evidence="3">The sequence shown here is derived from an EMBL/GenBank/DDBJ whole genome shotgun (WGS) entry which is preliminary data.</text>
</comment>
<keyword evidence="2" id="KW-0472">Membrane</keyword>
<sequence>MTLPPDAWRADVSRGQRMLAPMPDRRTGLPAPPPAPFHSPRARSGRQVLPFWTRPKGTGPRMACFVAPLQRKRFVIGLLGGLAATPLVALVLILTAKGGASISQRLEFLTNWWVWPVYAALAALCGVAASSTRVERTSAGVDWLKHNDWSSKRRSDTVDTYRLDTVAIDHSGRFPELFLRDRATRELTLRLDELQAVPKLWDLVYNGILHSVRDGAMTNEAAEVELQLRQRIPMQYRVKASPSAG</sequence>
<dbReference type="AlphaFoldDB" id="A0A4V2ET00"/>
<feature type="transmembrane region" description="Helical" evidence="2">
    <location>
        <begin position="112"/>
        <end position="129"/>
    </location>
</feature>
<accession>A0A4V2ET00</accession>
<evidence type="ECO:0000313" key="3">
    <source>
        <dbReference type="EMBL" id="RZS39343.1"/>
    </source>
</evidence>
<feature type="transmembrane region" description="Helical" evidence="2">
    <location>
        <begin position="74"/>
        <end position="96"/>
    </location>
</feature>
<reference evidence="3 4" key="1">
    <citation type="submission" date="2019-02" db="EMBL/GenBank/DDBJ databases">
        <title>Genomic Encyclopedia of Type Strains, Phase IV (KMG-IV): sequencing the most valuable type-strain genomes for metagenomic binning, comparative biology and taxonomic classification.</title>
        <authorList>
            <person name="Goeker M."/>
        </authorList>
    </citation>
    <scope>NUCLEOTIDE SEQUENCE [LARGE SCALE GENOMIC DNA]</scope>
    <source>
        <strain evidence="3 4">DSM 101727</strain>
    </source>
</reference>
<dbReference type="EMBL" id="SGWQ01000004">
    <property type="protein sequence ID" value="RZS39343.1"/>
    <property type="molecule type" value="Genomic_DNA"/>
</dbReference>
<dbReference type="Proteomes" id="UP000294257">
    <property type="component" value="Unassembled WGS sequence"/>
</dbReference>
<protein>
    <submittedName>
        <fullName evidence="3">Uncharacterized protein</fullName>
    </submittedName>
</protein>
<keyword evidence="2" id="KW-1133">Transmembrane helix</keyword>
<keyword evidence="4" id="KW-1185">Reference proteome</keyword>